<keyword evidence="3" id="KW-0285">Flavoprotein</keyword>
<feature type="domain" description="FAD/NAD(P)-binding" evidence="5">
    <location>
        <begin position="4"/>
        <end position="283"/>
    </location>
</feature>
<comment type="cofactor">
    <cofactor evidence="1">
        <name>FAD</name>
        <dbReference type="ChEBI" id="CHEBI:57692"/>
    </cofactor>
</comment>
<evidence type="ECO:0000313" key="6">
    <source>
        <dbReference type="EMBL" id="MFD1736721.1"/>
    </source>
</evidence>
<evidence type="ECO:0000256" key="2">
    <source>
        <dbReference type="ARBA" id="ARBA00011738"/>
    </source>
</evidence>
<accession>A0ABW4LQF9</accession>
<dbReference type="PANTHER" id="PTHR48105">
    <property type="entry name" value="THIOREDOXIN REDUCTASE 1-RELATED-RELATED"/>
    <property type="match status" value="1"/>
</dbReference>
<evidence type="ECO:0000256" key="3">
    <source>
        <dbReference type="ARBA" id="ARBA00022630"/>
    </source>
</evidence>
<name>A0ABW4LQF9_9BACI</name>
<evidence type="ECO:0000259" key="5">
    <source>
        <dbReference type="Pfam" id="PF07992"/>
    </source>
</evidence>
<keyword evidence="7" id="KW-1185">Reference proteome</keyword>
<evidence type="ECO:0000256" key="4">
    <source>
        <dbReference type="ARBA" id="ARBA00023002"/>
    </source>
</evidence>
<dbReference type="InterPro" id="IPR023753">
    <property type="entry name" value="FAD/NAD-binding_dom"/>
</dbReference>
<proteinExistence type="predicted"/>
<organism evidence="6 7">
    <name type="scientific">Bacillus salitolerans</name>
    <dbReference type="NCBI Taxonomy" id="1437434"/>
    <lineage>
        <taxon>Bacteria</taxon>
        <taxon>Bacillati</taxon>
        <taxon>Bacillota</taxon>
        <taxon>Bacilli</taxon>
        <taxon>Bacillales</taxon>
        <taxon>Bacillaceae</taxon>
        <taxon>Bacillus</taxon>
    </lineage>
</organism>
<evidence type="ECO:0000256" key="1">
    <source>
        <dbReference type="ARBA" id="ARBA00001974"/>
    </source>
</evidence>
<keyword evidence="4" id="KW-0560">Oxidoreductase</keyword>
<dbReference type="RefSeq" id="WP_377927889.1">
    <property type="nucleotide sequence ID" value="NZ_JBHUEM010000011.1"/>
</dbReference>
<dbReference type="SUPFAM" id="SSF51905">
    <property type="entry name" value="FAD/NAD(P)-binding domain"/>
    <property type="match status" value="1"/>
</dbReference>
<gene>
    <name evidence="6" type="ORF">ACFSCX_09095</name>
</gene>
<dbReference type="PRINTS" id="PR00469">
    <property type="entry name" value="PNDRDTASEII"/>
</dbReference>
<dbReference type="Pfam" id="PF07992">
    <property type="entry name" value="Pyr_redox_2"/>
    <property type="match status" value="1"/>
</dbReference>
<reference evidence="7" key="1">
    <citation type="journal article" date="2019" name="Int. J. Syst. Evol. Microbiol.">
        <title>The Global Catalogue of Microorganisms (GCM) 10K type strain sequencing project: providing services to taxonomists for standard genome sequencing and annotation.</title>
        <authorList>
            <consortium name="The Broad Institute Genomics Platform"/>
            <consortium name="The Broad Institute Genome Sequencing Center for Infectious Disease"/>
            <person name="Wu L."/>
            <person name="Ma J."/>
        </authorList>
    </citation>
    <scope>NUCLEOTIDE SEQUENCE [LARGE SCALE GENOMIC DNA]</scope>
    <source>
        <strain evidence="7">CCUG 49339</strain>
    </source>
</reference>
<dbReference type="PRINTS" id="PR00368">
    <property type="entry name" value="FADPNR"/>
</dbReference>
<dbReference type="Gene3D" id="3.50.50.60">
    <property type="entry name" value="FAD/NAD(P)-binding domain"/>
    <property type="match status" value="2"/>
</dbReference>
<comment type="caution">
    <text evidence="6">The sequence shown here is derived from an EMBL/GenBank/DDBJ whole genome shotgun (WGS) entry which is preliminary data.</text>
</comment>
<dbReference type="InterPro" id="IPR050097">
    <property type="entry name" value="Ferredoxin-NADP_redctase_2"/>
</dbReference>
<evidence type="ECO:0000313" key="7">
    <source>
        <dbReference type="Proteomes" id="UP001597214"/>
    </source>
</evidence>
<dbReference type="InterPro" id="IPR036188">
    <property type="entry name" value="FAD/NAD-bd_sf"/>
</dbReference>
<comment type="subunit">
    <text evidence="2">Homodimer.</text>
</comment>
<protein>
    <submittedName>
        <fullName evidence="6">NAD(P)/FAD-dependent oxidoreductase</fullName>
    </submittedName>
</protein>
<sequence length="301" mass="33597">MLLDCVVIGGGPSGLNASLVLARAKKNIILFDDDKPRNAITHESHGFITRDGIKPSEFKRKAKEDLMKYPNISVHNQRVIDIRKENQYFIIHTDDGNDYRSAKVILSTGMKDVMPDIKGMHDFYGTSLFNCPFCDGWELKDRALVVISENERAFHMTKMIFNWSKDLVVCTNGNKIFSKEQKELLTKNSIIVIEEKIVTLKGENGHLEKIQFNNGEEIVREGGFVTTGLEQASPLAQNLGCIMNNMGGIETDDFGRTNIEGVYASGDNRMSAPSQLIIAASEGCKVAMGVISDLVNEDFKW</sequence>
<dbReference type="EMBL" id="JBHUEM010000011">
    <property type="protein sequence ID" value="MFD1736721.1"/>
    <property type="molecule type" value="Genomic_DNA"/>
</dbReference>
<dbReference type="Proteomes" id="UP001597214">
    <property type="component" value="Unassembled WGS sequence"/>
</dbReference>